<accession>A0A8S5P2Z4</accession>
<dbReference type="Pfam" id="PF05521">
    <property type="entry name" value="Phage_HCP"/>
    <property type="match status" value="1"/>
</dbReference>
<dbReference type="InterPro" id="IPR008767">
    <property type="entry name" value="Phage_SPP1_head-tail_adaptor"/>
</dbReference>
<reference evidence="1" key="1">
    <citation type="journal article" date="2021" name="Proc. Natl. Acad. Sci. U.S.A.">
        <title>A Catalog of Tens of Thousands of Viruses from Human Metagenomes Reveals Hidden Associations with Chronic Diseases.</title>
        <authorList>
            <person name="Tisza M.J."/>
            <person name="Buck C.B."/>
        </authorList>
    </citation>
    <scope>NUCLEOTIDE SEQUENCE</scope>
    <source>
        <strain evidence="1">CtEqU3</strain>
    </source>
</reference>
<dbReference type="Gene3D" id="2.40.10.270">
    <property type="entry name" value="Bacteriophage SPP1 head-tail adaptor protein"/>
    <property type="match status" value="1"/>
</dbReference>
<dbReference type="InterPro" id="IPR038666">
    <property type="entry name" value="SSP1_head-tail_sf"/>
</dbReference>
<protein>
    <submittedName>
        <fullName evidence="1">Putative head tail adaptor</fullName>
    </submittedName>
</protein>
<dbReference type="NCBIfam" id="TIGR01563">
    <property type="entry name" value="gp16_SPP1"/>
    <property type="match status" value="1"/>
</dbReference>
<organism evidence="1">
    <name type="scientific">Siphoviridae sp. ctEqU3</name>
    <dbReference type="NCBI Taxonomy" id="2825399"/>
    <lineage>
        <taxon>Viruses</taxon>
        <taxon>Duplodnaviria</taxon>
        <taxon>Heunggongvirae</taxon>
        <taxon>Uroviricota</taxon>
        <taxon>Caudoviricetes</taxon>
    </lineage>
</organism>
<dbReference type="EMBL" id="BK015311">
    <property type="protein sequence ID" value="DAE00793.1"/>
    <property type="molecule type" value="Genomic_DNA"/>
</dbReference>
<sequence>MDVNAGKLNKRVEIVRISTYPDADGYAAPTETVIRRPWAQFSRVSGSEALRQGADMGDVKVRFLVRSGHTAISRKDRVRYNGADYEIEYVNDYGDSGEYTELIARLLTAGG</sequence>
<name>A0A8S5P2Z4_9CAUD</name>
<evidence type="ECO:0000313" key="1">
    <source>
        <dbReference type="EMBL" id="DAE00793.1"/>
    </source>
</evidence>
<proteinExistence type="predicted"/>